<comment type="subcellular location">
    <subcellularLocation>
        <location evidence="1">Cell membrane</location>
        <topology evidence="1">Multi-pass membrane protein</topology>
    </subcellularLocation>
</comment>
<dbReference type="Proteomes" id="UP000766698">
    <property type="component" value="Unassembled WGS sequence"/>
</dbReference>
<evidence type="ECO:0000256" key="1">
    <source>
        <dbReference type="ARBA" id="ARBA00004651"/>
    </source>
</evidence>
<dbReference type="PANTHER" id="PTHR34584">
    <property type="entry name" value="NA(+)/H(+) ANTIPORTER SUBUNIT E1"/>
    <property type="match status" value="1"/>
</dbReference>
<keyword evidence="5" id="KW-1133">Transmembrane helix</keyword>
<comment type="similarity">
    <text evidence="2">Belongs to the CPA3 antiporters (TC 2.A.63) subunit E family.</text>
</comment>
<proteinExistence type="inferred from homology"/>
<evidence type="ECO:0000313" key="8">
    <source>
        <dbReference type="Proteomes" id="UP000766698"/>
    </source>
</evidence>
<evidence type="ECO:0000256" key="4">
    <source>
        <dbReference type="ARBA" id="ARBA00022692"/>
    </source>
</evidence>
<dbReference type="InterPro" id="IPR002758">
    <property type="entry name" value="Cation_antiport_E"/>
</dbReference>
<evidence type="ECO:0000256" key="5">
    <source>
        <dbReference type="ARBA" id="ARBA00022989"/>
    </source>
</evidence>
<evidence type="ECO:0000313" key="7">
    <source>
        <dbReference type="EMBL" id="MBB1244150.1"/>
    </source>
</evidence>
<evidence type="ECO:0000256" key="6">
    <source>
        <dbReference type="ARBA" id="ARBA00023136"/>
    </source>
</evidence>
<dbReference type="RefSeq" id="WP_182855503.1">
    <property type="nucleotide sequence ID" value="NZ_WMLF01000129.1"/>
</dbReference>
<organism evidence="7 8">
    <name type="scientific">Streptomyces durbertensis</name>
    <dbReference type="NCBI Taxonomy" id="2448886"/>
    <lineage>
        <taxon>Bacteria</taxon>
        <taxon>Bacillati</taxon>
        <taxon>Actinomycetota</taxon>
        <taxon>Actinomycetes</taxon>
        <taxon>Kitasatosporales</taxon>
        <taxon>Streptomycetaceae</taxon>
        <taxon>Streptomyces</taxon>
    </lineage>
</organism>
<sequence>MTRLSGALPAAFGRARRTTAFLLHYCYRFLKANAVVAWEVMTPGSGLSPAIVRMPLRSRSPLEITTLSHLITLTPGTLVVEVRHDPAVLYVHGMHALPTEKFLHSLHDLEDRMLHALRPASEEAR</sequence>
<keyword evidence="3" id="KW-1003">Cell membrane</keyword>
<evidence type="ECO:0000256" key="3">
    <source>
        <dbReference type="ARBA" id="ARBA00022475"/>
    </source>
</evidence>
<dbReference type="Pfam" id="PF01899">
    <property type="entry name" value="MNHE"/>
    <property type="match status" value="1"/>
</dbReference>
<comment type="caution">
    <text evidence="7">The sequence shown here is derived from an EMBL/GenBank/DDBJ whole genome shotgun (WGS) entry which is preliminary data.</text>
</comment>
<accession>A0ABR6EFN9</accession>
<evidence type="ECO:0000256" key="2">
    <source>
        <dbReference type="ARBA" id="ARBA00006228"/>
    </source>
</evidence>
<reference evidence="8" key="1">
    <citation type="journal article" date="2020" name="Syst. Appl. Microbiol.">
        <title>Streptomyces alkaliterrae sp. nov., isolated from an alkaline soil, and emended descriptions of Streptomyces alkaliphilus, Streptomyces calidiresistens and Streptomyces durbertensis.</title>
        <authorList>
            <person name="Swiecimska M."/>
            <person name="Golinska P."/>
            <person name="Nouioui I."/>
            <person name="Wypij M."/>
            <person name="Rai M."/>
            <person name="Sangal V."/>
            <person name="Goodfellow M."/>
        </authorList>
    </citation>
    <scope>NUCLEOTIDE SEQUENCE [LARGE SCALE GENOMIC DNA]</scope>
    <source>
        <strain evidence="8">DSM 104538</strain>
    </source>
</reference>
<keyword evidence="6" id="KW-0472">Membrane</keyword>
<keyword evidence="8" id="KW-1185">Reference proteome</keyword>
<gene>
    <name evidence="7" type="ORF">GL263_11355</name>
</gene>
<dbReference type="PANTHER" id="PTHR34584:SF1">
    <property type="entry name" value="NA(+)_H(+) ANTIPORTER SUBUNIT E1"/>
    <property type="match status" value="1"/>
</dbReference>
<dbReference type="EMBL" id="WMLF01000129">
    <property type="protein sequence ID" value="MBB1244150.1"/>
    <property type="molecule type" value="Genomic_DNA"/>
</dbReference>
<protein>
    <submittedName>
        <fullName evidence="7">Na+/H+ antiporter subunit E</fullName>
    </submittedName>
</protein>
<keyword evidence="4" id="KW-0812">Transmembrane</keyword>
<name>A0ABR6EFN9_9ACTN</name>